<dbReference type="Proteomes" id="UP000887564">
    <property type="component" value="Unplaced"/>
</dbReference>
<reference evidence="2" key="1">
    <citation type="submission" date="2022-11" db="UniProtKB">
        <authorList>
            <consortium name="WormBaseParasite"/>
        </authorList>
    </citation>
    <scope>IDENTIFICATION</scope>
</reference>
<dbReference type="WBParaSite" id="PEQ_0000271601-mRNA-1">
    <property type="protein sequence ID" value="PEQ_0000271601-mRNA-1"/>
    <property type="gene ID" value="PEQ_0000271601"/>
</dbReference>
<evidence type="ECO:0000313" key="2">
    <source>
        <dbReference type="WBParaSite" id="PEQ_0000271601-mRNA-1"/>
    </source>
</evidence>
<protein>
    <submittedName>
        <fullName evidence="2">Uncharacterized protein</fullName>
    </submittedName>
</protein>
<accession>A0A914R8C5</accession>
<proteinExistence type="predicted"/>
<name>A0A914R8C5_PAREQ</name>
<organism evidence="1 2">
    <name type="scientific">Parascaris equorum</name>
    <name type="common">Equine roundworm</name>
    <dbReference type="NCBI Taxonomy" id="6256"/>
    <lineage>
        <taxon>Eukaryota</taxon>
        <taxon>Metazoa</taxon>
        <taxon>Ecdysozoa</taxon>
        <taxon>Nematoda</taxon>
        <taxon>Chromadorea</taxon>
        <taxon>Rhabditida</taxon>
        <taxon>Spirurina</taxon>
        <taxon>Ascaridomorpha</taxon>
        <taxon>Ascaridoidea</taxon>
        <taxon>Ascarididae</taxon>
        <taxon>Parascaris</taxon>
    </lineage>
</organism>
<evidence type="ECO:0000313" key="1">
    <source>
        <dbReference type="Proteomes" id="UP000887564"/>
    </source>
</evidence>
<keyword evidence="1" id="KW-1185">Reference proteome</keyword>
<dbReference type="AlphaFoldDB" id="A0A914R8C5"/>
<sequence length="69" mass="7693">MARTESQGGKDACSTSAKTFFSQLHKERSSLTSFPQWNGILTPYLLINIEPTFQIKIKPTKTTSISEIS</sequence>